<keyword evidence="4" id="KW-1185">Reference proteome</keyword>
<protein>
    <submittedName>
        <fullName evidence="3">Fatty acid desaturase</fullName>
    </submittedName>
</protein>
<dbReference type="Proteomes" id="UP001359886">
    <property type="component" value="Unassembled WGS sequence"/>
</dbReference>
<organism evidence="3 4">
    <name type="scientific">Elongatibacter sediminis</name>
    <dbReference type="NCBI Taxonomy" id="3119006"/>
    <lineage>
        <taxon>Bacteria</taxon>
        <taxon>Pseudomonadati</taxon>
        <taxon>Pseudomonadota</taxon>
        <taxon>Gammaproteobacteria</taxon>
        <taxon>Chromatiales</taxon>
        <taxon>Wenzhouxiangellaceae</taxon>
        <taxon>Elongatibacter</taxon>
    </lineage>
</organism>
<dbReference type="GO" id="GO:0042284">
    <property type="term" value="F:sphingolipid delta-4 desaturase activity"/>
    <property type="evidence" value="ECO:0007669"/>
    <property type="project" value="TreeGrafter"/>
</dbReference>
<reference evidence="3 4" key="1">
    <citation type="submission" date="2024-02" db="EMBL/GenBank/DDBJ databases">
        <title>A novel Wenzhouxiangellaceae bacterium, isolated from coastal sediments.</title>
        <authorList>
            <person name="Du Z.-J."/>
            <person name="Ye Y.-Q."/>
            <person name="Zhang X.-Y."/>
        </authorList>
    </citation>
    <scope>NUCLEOTIDE SEQUENCE [LARGE SCALE GENOMIC DNA]</scope>
    <source>
        <strain evidence="3 4">CH-27</strain>
    </source>
</reference>
<evidence type="ECO:0000256" key="1">
    <source>
        <dbReference type="SAM" id="Phobius"/>
    </source>
</evidence>
<feature type="transmembrane region" description="Helical" evidence="1">
    <location>
        <begin position="189"/>
        <end position="205"/>
    </location>
</feature>
<feature type="transmembrane region" description="Helical" evidence="1">
    <location>
        <begin position="14"/>
        <end position="33"/>
    </location>
</feature>
<proteinExistence type="predicted"/>
<comment type="caution">
    <text evidence="3">The sequence shown here is derived from an EMBL/GenBank/DDBJ whole genome shotgun (WGS) entry which is preliminary data.</text>
</comment>
<dbReference type="EMBL" id="JAZHOG010000011">
    <property type="protein sequence ID" value="MEJ8569124.1"/>
    <property type="molecule type" value="Genomic_DNA"/>
</dbReference>
<sequence>MVANARIFHEREGLWYHGGAVLYALTAYALGIAGLLSDLWWVNLGAIVLWGHGMVIAAYMIHECGHNTVFRSNRANARLGRFLNWVTGTCYGTFEDIRHKHFRHHMDNDDAVWWLYEPFFRRHPLIYRVTRWLEWLYVPAHELIMHSITVFTSFVIPRRRDQRLRNVVIILVRGTVFCCILWFQPKVALGYLAAYLVMIHVLRLMDSTHHDYGPNPTLFVNNPPSRFGGREREQEHTFSCPVSLRFEKLNWLVLNFGFHNAHHARPTVPWYRLPAFDRERFGDDPARFIPFTAQLRMYHRFRVCRILHEGGPLDDLQGATGSDYLRACRQARNYGGNGVSFLTSF</sequence>
<dbReference type="GO" id="GO:0016020">
    <property type="term" value="C:membrane"/>
    <property type="evidence" value="ECO:0007669"/>
    <property type="project" value="GOC"/>
</dbReference>
<keyword evidence="1" id="KW-0472">Membrane</keyword>
<evidence type="ECO:0000259" key="2">
    <source>
        <dbReference type="Pfam" id="PF00487"/>
    </source>
</evidence>
<feature type="domain" description="Fatty acid desaturase" evidence="2">
    <location>
        <begin position="40"/>
        <end position="285"/>
    </location>
</feature>
<evidence type="ECO:0000313" key="4">
    <source>
        <dbReference type="Proteomes" id="UP001359886"/>
    </source>
</evidence>
<dbReference type="PANTHER" id="PTHR12879">
    <property type="entry name" value="SPHINGOLIPID DELTA 4 DESATURASE/C-4 HYDROXYLASE PROTEIN DES2"/>
    <property type="match status" value="1"/>
</dbReference>
<accession>A0AAW9RI75</accession>
<keyword evidence="1" id="KW-1133">Transmembrane helix</keyword>
<dbReference type="InterPro" id="IPR005804">
    <property type="entry name" value="FA_desaturase_dom"/>
</dbReference>
<gene>
    <name evidence="3" type="ORF">V3330_15950</name>
</gene>
<feature type="transmembrane region" description="Helical" evidence="1">
    <location>
        <begin position="164"/>
        <end position="183"/>
    </location>
</feature>
<dbReference type="AlphaFoldDB" id="A0AAW9RI75"/>
<dbReference type="Pfam" id="PF00487">
    <property type="entry name" value="FA_desaturase"/>
    <property type="match status" value="1"/>
</dbReference>
<dbReference type="RefSeq" id="WP_354696446.1">
    <property type="nucleotide sequence ID" value="NZ_JAZHOG010000011.1"/>
</dbReference>
<dbReference type="GO" id="GO:0046513">
    <property type="term" value="P:ceramide biosynthetic process"/>
    <property type="evidence" value="ECO:0007669"/>
    <property type="project" value="TreeGrafter"/>
</dbReference>
<evidence type="ECO:0000313" key="3">
    <source>
        <dbReference type="EMBL" id="MEJ8569124.1"/>
    </source>
</evidence>
<keyword evidence="1" id="KW-0812">Transmembrane</keyword>
<dbReference type="PANTHER" id="PTHR12879:SF8">
    <property type="entry name" value="SPHINGOLIPID DELTA(4)-DESATURASE DES1"/>
    <property type="match status" value="1"/>
</dbReference>
<name>A0AAW9RI75_9GAMM</name>
<feature type="transmembrane region" description="Helical" evidence="1">
    <location>
        <begin position="39"/>
        <end position="61"/>
    </location>
</feature>